<keyword evidence="3" id="KW-1185">Reference proteome</keyword>
<organism evidence="2 3">
    <name type="scientific">Cercophora samala</name>
    <dbReference type="NCBI Taxonomy" id="330535"/>
    <lineage>
        <taxon>Eukaryota</taxon>
        <taxon>Fungi</taxon>
        <taxon>Dikarya</taxon>
        <taxon>Ascomycota</taxon>
        <taxon>Pezizomycotina</taxon>
        <taxon>Sordariomycetes</taxon>
        <taxon>Sordariomycetidae</taxon>
        <taxon>Sordariales</taxon>
        <taxon>Lasiosphaeriaceae</taxon>
        <taxon>Cercophora</taxon>
    </lineage>
</organism>
<dbReference type="AlphaFoldDB" id="A0AA39ZEK8"/>
<name>A0AA39ZEK8_9PEZI</name>
<keyword evidence="1" id="KW-1133">Transmembrane helix</keyword>
<dbReference type="Proteomes" id="UP001174997">
    <property type="component" value="Unassembled WGS sequence"/>
</dbReference>
<evidence type="ECO:0000313" key="2">
    <source>
        <dbReference type="EMBL" id="KAK0669095.1"/>
    </source>
</evidence>
<feature type="transmembrane region" description="Helical" evidence="1">
    <location>
        <begin position="315"/>
        <end position="335"/>
    </location>
</feature>
<feature type="transmembrane region" description="Helical" evidence="1">
    <location>
        <begin position="280"/>
        <end position="303"/>
    </location>
</feature>
<keyword evidence="1" id="KW-0812">Transmembrane</keyword>
<evidence type="ECO:0000313" key="3">
    <source>
        <dbReference type="Proteomes" id="UP001174997"/>
    </source>
</evidence>
<proteinExistence type="predicted"/>
<protein>
    <submittedName>
        <fullName evidence="2">Uncharacterized protein</fullName>
    </submittedName>
</protein>
<keyword evidence="1" id="KW-0472">Membrane</keyword>
<gene>
    <name evidence="2" type="ORF">QBC41DRAFT_356104</name>
</gene>
<evidence type="ECO:0000256" key="1">
    <source>
        <dbReference type="SAM" id="Phobius"/>
    </source>
</evidence>
<dbReference type="EMBL" id="JAULSY010000047">
    <property type="protein sequence ID" value="KAK0669095.1"/>
    <property type="molecule type" value="Genomic_DNA"/>
</dbReference>
<comment type="caution">
    <text evidence="2">The sequence shown here is derived from an EMBL/GenBank/DDBJ whole genome shotgun (WGS) entry which is preliminary data.</text>
</comment>
<reference evidence="2" key="1">
    <citation type="submission" date="2023-06" db="EMBL/GenBank/DDBJ databases">
        <title>Genome-scale phylogeny and comparative genomics of the fungal order Sordariales.</title>
        <authorList>
            <consortium name="Lawrence Berkeley National Laboratory"/>
            <person name="Hensen N."/>
            <person name="Bonometti L."/>
            <person name="Westerberg I."/>
            <person name="Brannstrom I.O."/>
            <person name="Guillou S."/>
            <person name="Cros-Aarteil S."/>
            <person name="Calhoun S."/>
            <person name="Haridas S."/>
            <person name="Kuo A."/>
            <person name="Mondo S."/>
            <person name="Pangilinan J."/>
            <person name="Riley R."/>
            <person name="Labutti K."/>
            <person name="Andreopoulos B."/>
            <person name="Lipzen A."/>
            <person name="Chen C."/>
            <person name="Yanf M."/>
            <person name="Daum C."/>
            <person name="Ng V."/>
            <person name="Clum A."/>
            <person name="Steindorff A."/>
            <person name="Ohm R."/>
            <person name="Martin F."/>
            <person name="Silar P."/>
            <person name="Natvig D."/>
            <person name="Lalanne C."/>
            <person name="Gautier V."/>
            <person name="Ament-Velasquez S.L."/>
            <person name="Kruys A."/>
            <person name="Hutchinson M.I."/>
            <person name="Powell A.J."/>
            <person name="Barry K."/>
            <person name="Miller A.N."/>
            <person name="Grigoriev I.V."/>
            <person name="Debuchy R."/>
            <person name="Gladieux P."/>
            <person name="Thoren M.H."/>
            <person name="Johannesson H."/>
        </authorList>
    </citation>
    <scope>NUCLEOTIDE SEQUENCE</scope>
    <source>
        <strain evidence="2">CBS 307.81</strain>
    </source>
</reference>
<accession>A0AA39ZEK8</accession>
<sequence length="344" mass="38872">MESRSPGLDPLFFDQVFERLLSRASTVHAESKQQSQRKSWQKSLSAAIEQEMGHSQMIQLVEQLTQQVNARLEVAFQETPTQKTCETFSKAFLKTLEERLRFHIESSIKRALRSVPNIWTTPLSWPGPQTTRNQPELYGSFATGFMQSVGARPRFRIASLTQEALQQSMRYSIAKAYDKKAIIGGVESISPDGLAKMNTLRKCFKEEFGYDLGHDSSDWKSMDDDRSNRKDSSIRRLLVRLVGKILPVRVTYTEAERRQRWIDFVSKRPPKEVSFFVDSLVRFILALCGGALIIVPIIIMVLFPRIWPCLTQTSNIAALGVTATYAAVLVVFLGLSMESQGGGI</sequence>